<evidence type="ECO:0000256" key="10">
    <source>
        <dbReference type="SAM" id="SignalP"/>
    </source>
</evidence>
<dbReference type="GO" id="GO:0019646">
    <property type="term" value="P:aerobic electron transport chain"/>
    <property type="evidence" value="ECO:0007669"/>
    <property type="project" value="InterPro"/>
</dbReference>
<dbReference type="InterPro" id="IPR019546">
    <property type="entry name" value="TAT_signal_bac_arc"/>
</dbReference>
<sequence>MTFRKSETTRRSFLKTLVVVPVAAAVGFSSRVMAALVTADDPMAKSLQYTANSDKPDQHCANCTLYQGGDAAQGGCPLFPGKEVVSTGWCVSWAPKP</sequence>
<evidence type="ECO:0000256" key="2">
    <source>
        <dbReference type="ARBA" id="ARBA00011738"/>
    </source>
</evidence>
<evidence type="ECO:0000256" key="6">
    <source>
        <dbReference type="ARBA" id="ARBA00022729"/>
    </source>
</evidence>
<dbReference type="InterPro" id="IPR036369">
    <property type="entry name" value="HIPIP_sf"/>
</dbReference>
<feature type="domain" description="High potential iron-sulfur proteins family profile" evidence="11">
    <location>
        <begin position="31"/>
        <end position="97"/>
    </location>
</feature>
<dbReference type="GO" id="GO:0051539">
    <property type="term" value="F:4 iron, 4 sulfur cluster binding"/>
    <property type="evidence" value="ECO:0007669"/>
    <property type="project" value="UniProtKB-KW"/>
</dbReference>
<dbReference type="InterPro" id="IPR006311">
    <property type="entry name" value="TAT_signal"/>
</dbReference>
<comment type="function">
    <text evidence="1">Specific class of high-redox-potential 4Fe-4S ferredoxins. Functions in anaerobic electron transport in most purple and in some other photosynthetic bacteria and in at least one genus (Paracoccus) of halophilic, denitrifying bacteria.</text>
</comment>
<reference evidence="12 13" key="1">
    <citation type="submission" date="2018-07" db="EMBL/GenBank/DDBJ databases">
        <title>Genomic Encyclopedia of Type Strains, Phase IV (KMG-IV): sequencing the most valuable type-strain genomes for metagenomic binning, comparative biology and taxonomic classification.</title>
        <authorList>
            <person name="Goeker M."/>
        </authorList>
    </citation>
    <scope>NUCLEOTIDE SEQUENCE [LARGE SCALE GENOMIC DNA]</scope>
    <source>
        <strain evidence="12 13">DSM 26407</strain>
    </source>
</reference>
<dbReference type="Proteomes" id="UP000252707">
    <property type="component" value="Unassembled WGS sequence"/>
</dbReference>
<dbReference type="EMBL" id="QPJY01000019">
    <property type="protein sequence ID" value="RCX21988.1"/>
    <property type="molecule type" value="Genomic_DNA"/>
</dbReference>
<feature type="chain" id="PRO_5016859453" evidence="10">
    <location>
        <begin position="35"/>
        <end position="97"/>
    </location>
</feature>
<keyword evidence="3" id="KW-0813">Transport</keyword>
<protein>
    <submittedName>
        <fullName evidence="12">Secreted protein</fullName>
    </submittedName>
</protein>
<keyword evidence="6 10" id="KW-0732">Signal</keyword>
<dbReference type="GO" id="GO:0046872">
    <property type="term" value="F:metal ion binding"/>
    <property type="evidence" value="ECO:0007669"/>
    <property type="project" value="UniProtKB-KW"/>
</dbReference>
<keyword evidence="9" id="KW-0411">Iron-sulfur</keyword>
<evidence type="ECO:0000259" key="11">
    <source>
        <dbReference type="PROSITE" id="PS51373"/>
    </source>
</evidence>
<keyword evidence="13" id="KW-1185">Reference proteome</keyword>
<evidence type="ECO:0000256" key="3">
    <source>
        <dbReference type="ARBA" id="ARBA00022448"/>
    </source>
</evidence>
<comment type="caution">
    <text evidence="12">The sequence shown here is derived from an EMBL/GenBank/DDBJ whole genome shotgun (WGS) entry which is preliminary data.</text>
</comment>
<feature type="signal peptide" evidence="10">
    <location>
        <begin position="1"/>
        <end position="34"/>
    </location>
</feature>
<name>A0A369BMZ1_9GAMM</name>
<organism evidence="12 13">
    <name type="scientific">Thioalbus denitrificans</name>
    <dbReference type="NCBI Taxonomy" id="547122"/>
    <lineage>
        <taxon>Bacteria</taxon>
        <taxon>Pseudomonadati</taxon>
        <taxon>Pseudomonadota</taxon>
        <taxon>Gammaproteobacteria</taxon>
        <taxon>Chromatiales</taxon>
        <taxon>Ectothiorhodospiraceae</taxon>
        <taxon>Thioalbus</taxon>
    </lineage>
</organism>
<dbReference type="OrthoDB" id="5298540at2"/>
<dbReference type="AlphaFoldDB" id="A0A369BMZ1"/>
<evidence type="ECO:0000313" key="13">
    <source>
        <dbReference type="Proteomes" id="UP000252707"/>
    </source>
</evidence>
<evidence type="ECO:0000256" key="5">
    <source>
        <dbReference type="ARBA" id="ARBA00022723"/>
    </source>
</evidence>
<evidence type="ECO:0000256" key="8">
    <source>
        <dbReference type="ARBA" id="ARBA00023004"/>
    </source>
</evidence>
<evidence type="ECO:0000256" key="7">
    <source>
        <dbReference type="ARBA" id="ARBA00022982"/>
    </source>
</evidence>
<evidence type="ECO:0000256" key="4">
    <source>
        <dbReference type="ARBA" id="ARBA00022485"/>
    </source>
</evidence>
<dbReference type="RefSeq" id="WP_114281336.1">
    <property type="nucleotide sequence ID" value="NZ_QPJY01000019.1"/>
</dbReference>
<evidence type="ECO:0000256" key="1">
    <source>
        <dbReference type="ARBA" id="ARBA00002137"/>
    </source>
</evidence>
<evidence type="ECO:0000313" key="12">
    <source>
        <dbReference type="EMBL" id="RCX21988.1"/>
    </source>
</evidence>
<comment type="subunit">
    <text evidence="2">Homodimer.</text>
</comment>
<dbReference type="GO" id="GO:0009055">
    <property type="term" value="F:electron transfer activity"/>
    <property type="evidence" value="ECO:0007669"/>
    <property type="project" value="InterPro"/>
</dbReference>
<dbReference type="PROSITE" id="PS51373">
    <property type="entry name" value="HIPIP"/>
    <property type="match status" value="1"/>
</dbReference>
<dbReference type="InterPro" id="IPR000170">
    <property type="entry name" value="High_potential_FeS_prot"/>
</dbReference>
<keyword evidence="5" id="KW-0479">Metal-binding</keyword>
<dbReference type="NCBIfam" id="TIGR01409">
    <property type="entry name" value="TAT_signal_seq"/>
    <property type="match status" value="1"/>
</dbReference>
<accession>A0A369BMZ1</accession>
<proteinExistence type="predicted"/>
<evidence type="ECO:0000256" key="9">
    <source>
        <dbReference type="ARBA" id="ARBA00023014"/>
    </source>
</evidence>
<dbReference type="Pfam" id="PF01355">
    <property type="entry name" value="HIPIP"/>
    <property type="match status" value="1"/>
</dbReference>
<keyword evidence="7" id="KW-0249">Electron transport</keyword>
<gene>
    <name evidence="12" type="ORF">DFQ59_1195</name>
</gene>
<dbReference type="SUPFAM" id="SSF57652">
    <property type="entry name" value="HIPIP (high potential iron protein)"/>
    <property type="match status" value="1"/>
</dbReference>
<dbReference type="PROSITE" id="PS51318">
    <property type="entry name" value="TAT"/>
    <property type="match status" value="1"/>
</dbReference>
<dbReference type="Gene3D" id="4.10.490.10">
    <property type="entry name" value="High potential iron-sulphur protein"/>
    <property type="match status" value="1"/>
</dbReference>
<keyword evidence="4" id="KW-0004">4Fe-4S</keyword>
<keyword evidence="8" id="KW-0408">Iron</keyword>